<accession>A0AAN9U3P7</accession>
<reference evidence="2 3" key="1">
    <citation type="submission" date="2024-03" db="EMBL/GenBank/DDBJ databases">
        <title>Adaptation during the transition from Ophiocordyceps entomopathogen to insect associate is accompanied by gene loss and intensified selection.</title>
        <authorList>
            <person name="Ward C.M."/>
            <person name="Onetto C.A."/>
            <person name="Borneman A.R."/>
        </authorList>
    </citation>
    <scope>NUCLEOTIDE SEQUENCE [LARGE SCALE GENOMIC DNA]</scope>
    <source>
        <strain evidence="2">AWRI1</strain>
        <tissue evidence="2">Single Adult Female</tissue>
    </source>
</reference>
<dbReference type="GO" id="GO:0005634">
    <property type="term" value="C:nucleus"/>
    <property type="evidence" value="ECO:0007669"/>
    <property type="project" value="UniProtKB-SubCell"/>
</dbReference>
<gene>
    <name evidence="2" type="ORF">V9T40_005559</name>
</gene>
<dbReference type="SUPFAM" id="SSF46689">
    <property type="entry name" value="Homeodomain-like"/>
    <property type="match status" value="1"/>
</dbReference>
<keyword evidence="3" id="KW-1185">Reference proteome</keyword>
<dbReference type="EMBL" id="JBBCAQ010000003">
    <property type="protein sequence ID" value="KAK7604373.1"/>
    <property type="molecule type" value="Genomic_DNA"/>
</dbReference>
<dbReference type="Gene3D" id="1.10.10.60">
    <property type="entry name" value="Homeodomain-like"/>
    <property type="match status" value="1"/>
</dbReference>
<evidence type="ECO:0000313" key="2">
    <source>
        <dbReference type="EMBL" id="KAK7604373.1"/>
    </source>
</evidence>
<evidence type="ECO:0000313" key="3">
    <source>
        <dbReference type="Proteomes" id="UP001367676"/>
    </source>
</evidence>
<dbReference type="Proteomes" id="UP001367676">
    <property type="component" value="Unassembled WGS sequence"/>
</dbReference>
<dbReference type="AlphaFoldDB" id="A0AAN9U3P7"/>
<protein>
    <recommendedName>
        <fullName evidence="4">HTH psq-type domain-containing protein</fullName>
    </recommendedName>
</protein>
<sequence>MVRFTRKLDDSRRRKYTAEDLEKAVRLVLVDKCNIRKAAREAKIPRSTLQDHISKLKKDGNSMDVNLSKLGRKTALSAVEEKVLVNLLEIYAKCGHSFTVADVCNLVKEYLDSIPRKVEQFKNNRPGRDWATAFLKIRHPHLSSLCVVNAKSRADVCPEVLDSCVSERGEMLKAMNPASADNEDDMCNDLGSLKSIVPRGSLSETIALNRFSKNEKNKRKCRPKIGISAGKEVPLEEYEAAAGTSGSFPNSKAYTRRVFVKPPEDSHSDNELFNLVDESDFDSDFLENVCEVEVSFDEDEW</sequence>
<comment type="subcellular location">
    <subcellularLocation>
        <location evidence="1">Nucleus</location>
    </subcellularLocation>
</comment>
<name>A0AAN9U3P7_9HEMI</name>
<evidence type="ECO:0000256" key="1">
    <source>
        <dbReference type="ARBA" id="ARBA00004123"/>
    </source>
</evidence>
<evidence type="ECO:0008006" key="4">
    <source>
        <dbReference type="Google" id="ProtNLM"/>
    </source>
</evidence>
<organism evidence="2 3">
    <name type="scientific">Parthenolecanium corni</name>
    <dbReference type="NCBI Taxonomy" id="536013"/>
    <lineage>
        <taxon>Eukaryota</taxon>
        <taxon>Metazoa</taxon>
        <taxon>Ecdysozoa</taxon>
        <taxon>Arthropoda</taxon>
        <taxon>Hexapoda</taxon>
        <taxon>Insecta</taxon>
        <taxon>Pterygota</taxon>
        <taxon>Neoptera</taxon>
        <taxon>Paraneoptera</taxon>
        <taxon>Hemiptera</taxon>
        <taxon>Sternorrhyncha</taxon>
        <taxon>Coccoidea</taxon>
        <taxon>Coccidae</taxon>
        <taxon>Parthenolecanium</taxon>
    </lineage>
</organism>
<comment type="caution">
    <text evidence="2">The sequence shown here is derived from an EMBL/GenBank/DDBJ whole genome shotgun (WGS) entry which is preliminary data.</text>
</comment>
<dbReference type="InterPro" id="IPR009057">
    <property type="entry name" value="Homeodomain-like_sf"/>
</dbReference>
<proteinExistence type="predicted"/>